<dbReference type="RefSeq" id="WP_013942549.1">
    <property type="nucleotide sequence ID" value="NC_015713.1"/>
</dbReference>
<dbReference type="Proteomes" id="UP000000496">
    <property type="component" value="Chromosome gsn.131"/>
</dbReference>
<organism evidence="1 2">
    <name type="scientific">Simkania negevensis (strain ATCC VR-1471 / DSM 27360 / Z)</name>
    <dbReference type="NCBI Taxonomy" id="331113"/>
    <lineage>
        <taxon>Bacteria</taxon>
        <taxon>Pseudomonadati</taxon>
        <taxon>Chlamydiota</taxon>
        <taxon>Chlamydiia</taxon>
        <taxon>Parachlamydiales</taxon>
        <taxon>Simkaniaceae</taxon>
        <taxon>Simkania</taxon>
    </lineage>
</organism>
<sequence>MSVLRLRIGIVMAFLAAPLFLWSVPKEFYGNAYDAKGKLLFTEKHEVVFHKGHVDKIRTTYYNTTDKLVGFLESYFQFSDFLPNMFFKRYSDNFIARCIVDPDQRVVLMRKEPHQDYYFEKMLKKTPDSVAGHGLYFYILNNLEDMLQKDVGYPVEILLPARLAAYSCVMRATVDPDDADIVNVAIKLKNEAKALFVKRILVKVNRKTQELISYEGPNTLFYCEKLLCYIKINYYREKE</sequence>
<dbReference type="KEGG" id="sng:SNE_A02050"/>
<keyword evidence="2" id="KW-1185">Reference proteome</keyword>
<accession>F8L5U0</accession>
<reference evidence="1 2" key="2">
    <citation type="journal article" date="2011" name="Mol. Biol. Evol.">
        <title>Unity in variety--the pan-genome of the Chlamydiae.</title>
        <authorList>
            <person name="Collingro A."/>
            <person name="Tischler P."/>
            <person name="Weinmaier T."/>
            <person name="Penz T."/>
            <person name="Heinz E."/>
            <person name="Brunham R.C."/>
            <person name="Read T.D."/>
            <person name="Bavoil P.M."/>
            <person name="Sachse K."/>
            <person name="Kahane S."/>
            <person name="Friedman M.G."/>
            <person name="Rattei T."/>
            <person name="Myers G.S."/>
            <person name="Horn M."/>
        </authorList>
    </citation>
    <scope>NUCLEOTIDE SEQUENCE [LARGE SCALE GENOMIC DNA]</scope>
    <source>
        <strain evidence="2">ATCC VR-1471 / Z</strain>
    </source>
</reference>
<dbReference type="EMBL" id="FR872582">
    <property type="protein sequence ID" value="CCB88082.1"/>
    <property type="molecule type" value="Genomic_DNA"/>
</dbReference>
<dbReference type="STRING" id="331113.SNE_A02050"/>
<evidence type="ECO:0000313" key="1">
    <source>
        <dbReference type="EMBL" id="CCB88082.1"/>
    </source>
</evidence>
<reference key="1">
    <citation type="journal article" date="2011" name="Mol. Biol. Evol.">
        <title>Unity in variety -- the pan-genome of the Chlamydiae.</title>
        <authorList>
            <person name="Collingro A."/>
            <person name="Tischler P."/>
            <person name="Weinmaier T."/>
            <person name="Penz T."/>
            <person name="Heinz E."/>
            <person name="Brunham R.C."/>
            <person name="Read T.D."/>
            <person name="Bavoil P.M."/>
            <person name="Sachse K."/>
            <person name="Kahane S."/>
            <person name="Friedman M.G."/>
            <person name="Rattei T."/>
            <person name="Myers G.S.A."/>
            <person name="Horn M."/>
        </authorList>
    </citation>
    <scope>NUCLEOTIDE SEQUENCE</scope>
    <source>
        <strain>Z</strain>
    </source>
</reference>
<proteinExistence type="predicted"/>
<gene>
    <name evidence="1" type="ordered locus">SNE_A02050</name>
</gene>
<protein>
    <submittedName>
        <fullName evidence="1">Uncharacterized protein</fullName>
    </submittedName>
</protein>
<evidence type="ECO:0000313" key="2">
    <source>
        <dbReference type="Proteomes" id="UP000000496"/>
    </source>
</evidence>
<name>F8L5U0_SIMNZ</name>
<dbReference type="AlphaFoldDB" id="F8L5U0"/>
<dbReference type="HOGENOM" id="CLU_1160462_0_0_0"/>